<protein>
    <submittedName>
        <fullName evidence="1">Uncharacterized protein</fullName>
    </submittedName>
</protein>
<evidence type="ECO:0000313" key="2">
    <source>
        <dbReference type="Proteomes" id="UP000682782"/>
    </source>
</evidence>
<organism evidence="1 2">
    <name type="scientific">Aristaeella hokkaidonensis</name>
    <dbReference type="NCBI Taxonomy" id="3046382"/>
    <lineage>
        <taxon>Bacteria</taxon>
        <taxon>Bacillati</taxon>
        <taxon>Bacillota</taxon>
        <taxon>Clostridia</taxon>
        <taxon>Eubacteriales</taxon>
        <taxon>Aristaeellaceae</taxon>
        <taxon>Aristaeella</taxon>
    </lineage>
</organism>
<reference evidence="1" key="1">
    <citation type="submission" date="2021-01" db="EMBL/GenBank/DDBJ databases">
        <title>Complete genome sequence of Clostridiales bacterium R-7.</title>
        <authorList>
            <person name="Mahoney-Kurpe S.C."/>
            <person name="Palevich N."/>
            <person name="Koike S."/>
            <person name="Moon C.D."/>
            <person name="Attwood G.T."/>
        </authorList>
    </citation>
    <scope>NUCLEOTIDE SEQUENCE</scope>
    <source>
        <strain evidence="1">R-7</strain>
    </source>
</reference>
<gene>
    <name evidence="1" type="ORF">JYE49_12225</name>
</gene>
<dbReference type="EMBL" id="CP068393">
    <property type="protein sequence ID" value="QUC66611.1"/>
    <property type="molecule type" value="Genomic_DNA"/>
</dbReference>
<proteinExistence type="predicted"/>
<evidence type="ECO:0000313" key="1">
    <source>
        <dbReference type="EMBL" id="QUC66611.1"/>
    </source>
</evidence>
<sequence length="197" mass="21898">MADGKKIRKYLLRIVEILFSVALLVMLAVSLILAKPQEDKNISPDVKPAAETGTALRIDNESDLVQLDFPAPMMCFQNSSSMTFVGATCADTPVPGGYGRVVITNWQTPEGEDIALQSIWPADTLNMLEDGFHFMPYAGPTFFGNTSVRMENDQYIRLHTTTDQALYVVILPRSLSKQVSSLCGFLKLYTIRNDNEQ</sequence>
<dbReference type="Proteomes" id="UP000682782">
    <property type="component" value="Chromosome"/>
</dbReference>
<keyword evidence="2" id="KW-1185">Reference proteome</keyword>
<accession>A0AC61N7L6</accession>
<name>A0AC61N7L6_9FIRM</name>